<dbReference type="SUPFAM" id="SSF53335">
    <property type="entry name" value="S-adenosyl-L-methionine-dependent methyltransferases"/>
    <property type="match status" value="1"/>
</dbReference>
<dbReference type="InterPro" id="IPR029063">
    <property type="entry name" value="SAM-dependent_MTases_sf"/>
</dbReference>
<name>A0A6U9Q7W0_9CHLO</name>
<evidence type="ECO:0000313" key="5">
    <source>
        <dbReference type="EMBL" id="CAE0608307.1"/>
    </source>
</evidence>
<proteinExistence type="predicted"/>
<protein>
    <recommendedName>
        <fullName evidence="2">Methyltransferase FkbM domain-containing protein</fullName>
    </recommendedName>
</protein>
<organism evidence="6">
    <name type="scientific">Picocystis salinarum</name>
    <dbReference type="NCBI Taxonomy" id="88271"/>
    <lineage>
        <taxon>Eukaryota</taxon>
        <taxon>Viridiplantae</taxon>
        <taxon>Chlorophyta</taxon>
        <taxon>Picocystophyceae</taxon>
        <taxon>Picocystales</taxon>
        <taxon>Picocystaceae</taxon>
        <taxon>Picocystis</taxon>
    </lineage>
</organism>
<feature type="domain" description="Methyltransferase FkbM" evidence="2">
    <location>
        <begin position="90"/>
        <end position="238"/>
    </location>
</feature>
<dbReference type="EMBL" id="HBIS01002383">
    <property type="protein sequence ID" value="CAE0608305.1"/>
    <property type="molecule type" value="Transcribed_RNA"/>
</dbReference>
<dbReference type="Gene3D" id="3.40.50.150">
    <property type="entry name" value="Vaccinia Virus protein VP39"/>
    <property type="match status" value="1"/>
</dbReference>
<sequence length="320" mass="36283">MDLLADDDAIHGRTWVFRHDGREQDANGTGETRSGSQTVPPRDVEVLPGKRGTVLRGKWSQELRKHVAELLPSMLNSSVASTGRKLLMIDVGANVGQILPFYRSLLKGYDSELFLFEPNPSNFQKPVQLSRHQMDVKAVHSAVSDQEGIAHFDFGFAKHPKNEQGNQHGHLTKVSNGNHTLEVPVNTLDALMEPHLKKGTEVIYLKSDTEGFDYRAMRGAKNVVSHTRIYLFECHKLQRLARSTHRMTSVFLGEQSFDVYKLSPAQLVLFGDEFYNRLVDRKKFMGWQNCVAIHRLDPVHPLLFARLNHLKPCSWDGVHL</sequence>
<dbReference type="InterPro" id="IPR006342">
    <property type="entry name" value="FkbM_mtfrase"/>
</dbReference>
<evidence type="ECO:0000313" key="4">
    <source>
        <dbReference type="EMBL" id="CAE0608306.1"/>
    </source>
</evidence>
<dbReference type="EMBL" id="HBIS01002386">
    <property type="protein sequence ID" value="CAE0608308.1"/>
    <property type="molecule type" value="Transcribed_RNA"/>
</dbReference>
<evidence type="ECO:0000256" key="1">
    <source>
        <dbReference type="SAM" id="MobiDB-lite"/>
    </source>
</evidence>
<evidence type="ECO:0000313" key="3">
    <source>
        <dbReference type="EMBL" id="CAE0608305.1"/>
    </source>
</evidence>
<dbReference type="EMBL" id="HBIS01002385">
    <property type="protein sequence ID" value="CAE0608307.1"/>
    <property type="molecule type" value="Transcribed_RNA"/>
</dbReference>
<feature type="compositionally biased region" description="Polar residues" evidence="1">
    <location>
        <begin position="26"/>
        <end position="39"/>
    </location>
</feature>
<reference evidence="6" key="1">
    <citation type="submission" date="2021-01" db="EMBL/GenBank/DDBJ databases">
        <authorList>
            <person name="Corre E."/>
            <person name="Pelletier E."/>
            <person name="Niang G."/>
            <person name="Scheremetjew M."/>
            <person name="Finn R."/>
            <person name="Kale V."/>
            <person name="Holt S."/>
            <person name="Cochrane G."/>
            <person name="Meng A."/>
            <person name="Brown T."/>
            <person name="Cohen L."/>
        </authorList>
    </citation>
    <scope>NUCLEOTIDE SEQUENCE</scope>
    <source>
        <strain evidence="6">CCMP1897</strain>
    </source>
</reference>
<dbReference type="Pfam" id="PF05050">
    <property type="entry name" value="Methyltransf_21"/>
    <property type="match status" value="1"/>
</dbReference>
<evidence type="ECO:0000259" key="2">
    <source>
        <dbReference type="Pfam" id="PF05050"/>
    </source>
</evidence>
<gene>
    <name evidence="3" type="ORF">PSAL00342_LOCUS2122</name>
    <name evidence="4" type="ORF">PSAL00342_LOCUS2123</name>
    <name evidence="5" type="ORF">PSAL00342_LOCUS2124</name>
    <name evidence="6" type="ORF">PSAL00342_LOCUS2125</name>
</gene>
<feature type="region of interest" description="Disordered" evidence="1">
    <location>
        <begin position="20"/>
        <end position="45"/>
    </location>
</feature>
<dbReference type="NCBIfam" id="TIGR01444">
    <property type="entry name" value="fkbM_fam"/>
    <property type="match status" value="1"/>
</dbReference>
<accession>A0A6U9Q7W0</accession>
<dbReference type="PANTHER" id="PTHR34203">
    <property type="entry name" value="METHYLTRANSFERASE, FKBM FAMILY PROTEIN"/>
    <property type="match status" value="1"/>
</dbReference>
<dbReference type="PANTHER" id="PTHR34203:SF15">
    <property type="entry name" value="SLL1173 PROTEIN"/>
    <property type="match status" value="1"/>
</dbReference>
<evidence type="ECO:0000313" key="6">
    <source>
        <dbReference type="EMBL" id="CAE0608308.1"/>
    </source>
</evidence>
<dbReference type="AlphaFoldDB" id="A0A6U9Q7W0"/>
<dbReference type="EMBL" id="HBIS01002384">
    <property type="protein sequence ID" value="CAE0608306.1"/>
    <property type="molecule type" value="Transcribed_RNA"/>
</dbReference>
<dbReference type="InterPro" id="IPR052514">
    <property type="entry name" value="SAM-dependent_MTase"/>
</dbReference>